<evidence type="ECO:0000256" key="5">
    <source>
        <dbReference type="ARBA" id="ARBA00022792"/>
    </source>
</evidence>
<evidence type="ECO:0000256" key="4">
    <source>
        <dbReference type="ARBA" id="ARBA00022692"/>
    </source>
</evidence>
<organism evidence="11 12">
    <name type="scientific">Wickerhamomyces pijperi</name>
    <name type="common">Yeast</name>
    <name type="synonym">Pichia pijperi</name>
    <dbReference type="NCBI Taxonomy" id="599730"/>
    <lineage>
        <taxon>Eukaryota</taxon>
        <taxon>Fungi</taxon>
        <taxon>Dikarya</taxon>
        <taxon>Ascomycota</taxon>
        <taxon>Saccharomycotina</taxon>
        <taxon>Saccharomycetes</taxon>
        <taxon>Phaffomycetales</taxon>
        <taxon>Wickerhamomycetaceae</taxon>
        <taxon>Wickerhamomyces</taxon>
    </lineage>
</organism>
<evidence type="ECO:0000256" key="1">
    <source>
        <dbReference type="ARBA" id="ARBA00004434"/>
    </source>
</evidence>
<dbReference type="OrthoDB" id="186013at2759"/>
<dbReference type="GO" id="GO:0005743">
    <property type="term" value="C:mitochondrial inner membrane"/>
    <property type="evidence" value="ECO:0007669"/>
    <property type="project" value="UniProtKB-SubCell"/>
</dbReference>
<comment type="pathway">
    <text evidence="2">Energy metabolism; oxidative phosphorylation.</text>
</comment>
<gene>
    <name evidence="11" type="ORF">WICPIJ_001787</name>
</gene>
<sequence length="186" mass="21377">MLTTRLITQCRLSCQPRLASNLLTQTFKYSTYNPSVGAHEGYIPPDLTGIENRWSKMSEFDQTDLIDHLQERQSQPWGQLSTPEKRALYYIYYGPWGPRSEIPVESLASKVLKRLAVFVAVVGLAVAGFNWAVDVEEEQRVNQVIEKVKALKLEELKTAKDEQEKLKLQGQQNAADSQKGKRWWFF</sequence>
<comment type="subcellular location">
    <subcellularLocation>
        <location evidence="1">Mitochondrion inner membrane</location>
        <topology evidence="1">Single-pass membrane protein</topology>
    </subcellularLocation>
</comment>
<evidence type="ECO:0000256" key="7">
    <source>
        <dbReference type="ARBA" id="ARBA00022989"/>
    </source>
</evidence>
<dbReference type="PANTHER" id="PTHR10707:SF10">
    <property type="entry name" value="CYTOCHROME C OXIDASE SUBUNIT 4"/>
    <property type="match status" value="1"/>
</dbReference>
<evidence type="ECO:0000313" key="11">
    <source>
        <dbReference type="EMBL" id="KAH3687230.1"/>
    </source>
</evidence>
<keyword evidence="10" id="KW-0472">Membrane</keyword>
<dbReference type="GO" id="GO:0016491">
    <property type="term" value="F:oxidoreductase activity"/>
    <property type="evidence" value="ECO:0007669"/>
    <property type="project" value="UniProtKB-KW"/>
</dbReference>
<keyword evidence="6" id="KW-0809">Transit peptide</keyword>
<keyword evidence="4" id="KW-0812">Transmembrane</keyword>
<protein>
    <submittedName>
        <fullName evidence="11">Uncharacterized protein</fullName>
    </submittedName>
</protein>
<keyword evidence="9" id="KW-0496">Mitochondrion</keyword>
<evidence type="ECO:0000256" key="3">
    <source>
        <dbReference type="ARBA" id="ARBA00008135"/>
    </source>
</evidence>
<dbReference type="AlphaFoldDB" id="A0A9P8TQE4"/>
<dbReference type="InterPro" id="IPR036639">
    <property type="entry name" value="Cyt_c_oxidase_su4_sf"/>
</dbReference>
<dbReference type="SUPFAM" id="SSF81406">
    <property type="entry name" value="Mitochondrial cytochrome c oxidase subunit IV"/>
    <property type="match status" value="1"/>
</dbReference>
<keyword evidence="8" id="KW-0560">Oxidoreductase</keyword>
<evidence type="ECO:0000256" key="6">
    <source>
        <dbReference type="ARBA" id="ARBA00022946"/>
    </source>
</evidence>
<keyword evidence="12" id="KW-1185">Reference proteome</keyword>
<dbReference type="GO" id="GO:0006123">
    <property type="term" value="P:mitochondrial electron transport, cytochrome c to oxygen"/>
    <property type="evidence" value="ECO:0007669"/>
    <property type="project" value="InterPro"/>
</dbReference>
<dbReference type="GO" id="GO:0045277">
    <property type="term" value="C:respiratory chain complex IV"/>
    <property type="evidence" value="ECO:0007669"/>
    <property type="project" value="InterPro"/>
</dbReference>
<dbReference type="PANTHER" id="PTHR10707">
    <property type="entry name" value="CYTOCHROME C OXIDASE SUBUNIT IV"/>
    <property type="match status" value="1"/>
</dbReference>
<comment type="caution">
    <text evidence="11">The sequence shown here is derived from an EMBL/GenBank/DDBJ whole genome shotgun (WGS) entry which is preliminary data.</text>
</comment>
<accession>A0A9P8TQE4</accession>
<evidence type="ECO:0000256" key="9">
    <source>
        <dbReference type="ARBA" id="ARBA00023128"/>
    </source>
</evidence>
<keyword evidence="5" id="KW-0999">Mitochondrion inner membrane</keyword>
<evidence type="ECO:0000256" key="8">
    <source>
        <dbReference type="ARBA" id="ARBA00023002"/>
    </source>
</evidence>
<keyword evidence="7" id="KW-1133">Transmembrane helix</keyword>
<reference evidence="11" key="1">
    <citation type="journal article" date="2021" name="Open Biol.">
        <title>Shared evolutionary footprints suggest mitochondrial oxidative damage underlies multiple complex I losses in fungi.</title>
        <authorList>
            <person name="Schikora-Tamarit M.A."/>
            <person name="Marcet-Houben M."/>
            <person name="Nosek J."/>
            <person name="Gabaldon T."/>
        </authorList>
    </citation>
    <scope>NUCLEOTIDE SEQUENCE</scope>
    <source>
        <strain evidence="11">CBS2887</strain>
    </source>
</reference>
<name>A0A9P8TQE4_WICPI</name>
<evidence type="ECO:0000256" key="2">
    <source>
        <dbReference type="ARBA" id="ARBA00004673"/>
    </source>
</evidence>
<proteinExistence type="inferred from homology"/>
<comment type="similarity">
    <text evidence="3">Belongs to the cytochrome c oxidase IV family.</text>
</comment>
<dbReference type="EMBL" id="JAEUBG010000915">
    <property type="protein sequence ID" value="KAH3687230.1"/>
    <property type="molecule type" value="Genomic_DNA"/>
</dbReference>
<dbReference type="InterPro" id="IPR004203">
    <property type="entry name" value="Cyt_c_oxidase_su4_fam"/>
</dbReference>
<dbReference type="Pfam" id="PF02936">
    <property type="entry name" value="COX4"/>
    <property type="match status" value="1"/>
</dbReference>
<evidence type="ECO:0000256" key="10">
    <source>
        <dbReference type="ARBA" id="ARBA00023136"/>
    </source>
</evidence>
<dbReference type="Gene3D" id="1.10.442.10">
    <property type="entry name" value="Cytochrome c oxidase subunit IV"/>
    <property type="match status" value="1"/>
</dbReference>
<dbReference type="Proteomes" id="UP000774326">
    <property type="component" value="Unassembled WGS sequence"/>
</dbReference>
<reference evidence="11" key="2">
    <citation type="submission" date="2021-01" db="EMBL/GenBank/DDBJ databases">
        <authorList>
            <person name="Schikora-Tamarit M.A."/>
        </authorList>
    </citation>
    <scope>NUCLEOTIDE SEQUENCE</scope>
    <source>
        <strain evidence="11">CBS2887</strain>
    </source>
</reference>
<evidence type="ECO:0000313" key="12">
    <source>
        <dbReference type="Proteomes" id="UP000774326"/>
    </source>
</evidence>